<gene>
    <name evidence="1" type="ORF">ACHE_40434A</name>
</gene>
<evidence type="ECO:0000313" key="1">
    <source>
        <dbReference type="EMBL" id="BCR87870.1"/>
    </source>
</evidence>
<evidence type="ECO:0000313" key="2">
    <source>
        <dbReference type="Proteomes" id="UP000637239"/>
    </source>
</evidence>
<dbReference type="Proteomes" id="UP000637239">
    <property type="component" value="Chromosome 4"/>
</dbReference>
<proteinExistence type="predicted"/>
<dbReference type="EMBL" id="AP024419">
    <property type="protein sequence ID" value="BCR87870.1"/>
    <property type="molecule type" value="Genomic_DNA"/>
</dbReference>
<organism evidence="1 2">
    <name type="scientific">Aspergillus chevalieri</name>
    <name type="common">Eurotium chevalieri</name>
    <dbReference type="NCBI Taxonomy" id="182096"/>
    <lineage>
        <taxon>Eukaryota</taxon>
        <taxon>Fungi</taxon>
        <taxon>Dikarya</taxon>
        <taxon>Ascomycota</taxon>
        <taxon>Pezizomycotina</taxon>
        <taxon>Eurotiomycetes</taxon>
        <taxon>Eurotiomycetidae</taxon>
        <taxon>Eurotiales</taxon>
        <taxon>Aspergillaceae</taxon>
        <taxon>Aspergillus</taxon>
        <taxon>Aspergillus subgen. Aspergillus</taxon>
    </lineage>
</organism>
<dbReference type="KEGG" id="ache:ACHE_40434A"/>
<reference evidence="1" key="1">
    <citation type="submission" date="2021-01" db="EMBL/GenBank/DDBJ databases">
        <authorList>
            <consortium name="Aspergillus chevalieri M1 genome sequencing consortium"/>
            <person name="Kazuki M."/>
            <person name="Futagami T."/>
        </authorList>
    </citation>
    <scope>NUCLEOTIDE SEQUENCE</scope>
    <source>
        <strain evidence="1">M1</strain>
    </source>
</reference>
<accession>A0A7R7VND9</accession>
<protein>
    <submittedName>
        <fullName evidence="1">Uncharacterized protein</fullName>
    </submittedName>
</protein>
<name>A0A7R7VND9_ASPCH</name>
<dbReference type="GeneID" id="66982229"/>
<dbReference type="Gene3D" id="3.40.50.720">
    <property type="entry name" value="NAD(P)-binding Rossmann-like Domain"/>
    <property type="match status" value="1"/>
</dbReference>
<dbReference type="RefSeq" id="XP_043136392.1">
    <property type="nucleotide sequence ID" value="XM_043278633.1"/>
</dbReference>
<keyword evidence="2" id="KW-1185">Reference proteome</keyword>
<reference evidence="1" key="2">
    <citation type="submission" date="2021-02" db="EMBL/GenBank/DDBJ databases">
        <title>Aspergillus chevalieri M1 genome sequence.</title>
        <authorList>
            <person name="Kadooka C."/>
            <person name="Mori K."/>
            <person name="Futagami T."/>
        </authorList>
    </citation>
    <scope>NUCLEOTIDE SEQUENCE</scope>
    <source>
        <strain evidence="1">M1</strain>
    </source>
</reference>
<dbReference type="AlphaFoldDB" id="A0A7R7VND9"/>
<dbReference type="Gene3D" id="3.30.9.10">
    <property type="entry name" value="D-Amino Acid Oxidase, subunit A, domain 2"/>
    <property type="match status" value="1"/>
</dbReference>
<sequence>MHAGDAGLLLVARDFPSDISVNYISPWAGAYHRPVLDSSLQALKEINQVQRTYGFFKRVAANESAVSILIKGEEHFESPSQEYLDYQSVRTNI</sequence>